<dbReference type="Gene3D" id="2.130.10.10">
    <property type="entry name" value="YVTN repeat-like/Quinoprotein amine dehydrogenase"/>
    <property type="match status" value="1"/>
</dbReference>
<name>A0A175VZV1_9PEZI</name>
<gene>
    <name evidence="4" type="ORF">MMYC01_206988</name>
    <name evidence="3" type="ORF">MMYC01_208160</name>
</gene>
<keyword evidence="5" id="KW-1185">Reference proteome</keyword>
<comment type="caution">
    <text evidence="3">The sequence shown here is derived from an EMBL/GenBank/DDBJ whole genome shotgun (WGS) entry which is preliminary data.</text>
</comment>
<dbReference type="EMBL" id="LCTW02000182">
    <property type="protein sequence ID" value="KXX76987.1"/>
    <property type="molecule type" value="Genomic_DNA"/>
</dbReference>
<feature type="repeat" description="WD" evidence="1">
    <location>
        <begin position="556"/>
        <end position="588"/>
    </location>
</feature>
<evidence type="ECO:0000256" key="1">
    <source>
        <dbReference type="PROSITE-ProRule" id="PRU00221"/>
    </source>
</evidence>
<feature type="compositionally biased region" description="Acidic residues" evidence="2">
    <location>
        <begin position="693"/>
        <end position="719"/>
    </location>
</feature>
<feature type="compositionally biased region" description="Low complexity" evidence="2">
    <location>
        <begin position="766"/>
        <end position="775"/>
    </location>
</feature>
<dbReference type="InterPro" id="IPR015943">
    <property type="entry name" value="WD40/YVTN_repeat-like_dom_sf"/>
</dbReference>
<accession>A0A175VZV1</accession>
<feature type="region of interest" description="Disordered" evidence="2">
    <location>
        <begin position="1"/>
        <end position="63"/>
    </location>
</feature>
<dbReference type="InterPro" id="IPR001680">
    <property type="entry name" value="WD40_rpt"/>
</dbReference>
<feature type="region of interest" description="Disordered" evidence="2">
    <location>
        <begin position="753"/>
        <end position="775"/>
    </location>
</feature>
<dbReference type="PANTHER" id="PTHR43991:SF12">
    <property type="entry name" value="WD REPEAT PROTEIN (AFU_ORTHOLOGUE AFUA_8G05640)"/>
    <property type="match status" value="1"/>
</dbReference>
<feature type="region of interest" description="Disordered" evidence="2">
    <location>
        <begin position="693"/>
        <end position="725"/>
    </location>
</feature>
<dbReference type="VEuPathDB" id="FungiDB:MMYC01_206988"/>
<reference evidence="5" key="1">
    <citation type="submission" date="2015-06" db="EMBL/GenBank/DDBJ databases">
        <authorList>
            <person name="van de Sande W.W.J."/>
        </authorList>
    </citation>
    <scope>NUCLEOTIDE SEQUENCE [LARGE SCALE GENOMIC DNA]</scope>
    <source>
        <strain evidence="5">mm55</strain>
    </source>
</reference>
<dbReference type="InterPro" id="IPR036322">
    <property type="entry name" value="WD40_repeat_dom_sf"/>
</dbReference>
<feature type="compositionally biased region" description="Acidic residues" evidence="2">
    <location>
        <begin position="7"/>
        <end position="63"/>
    </location>
</feature>
<organism evidence="3 5">
    <name type="scientific">Madurella mycetomatis</name>
    <dbReference type="NCBI Taxonomy" id="100816"/>
    <lineage>
        <taxon>Eukaryota</taxon>
        <taxon>Fungi</taxon>
        <taxon>Dikarya</taxon>
        <taxon>Ascomycota</taxon>
        <taxon>Pezizomycotina</taxon>
        <taxon>Sordariomycetes</taxon>
        <taxon>Sordariomycetidae</taxon>
        <taxon>Sordariales</taxon>
        <taxon>Sordariales incertae sedis</taxon>
        <taxon>Madurella</taxon>
    </lineage>
</organism>
<sequence length="775" mass="84866">MHVHDVADDEDQWLQEESDNNDDPDEEEDAEDDGEEEEEEEDDDDVDEEAAVCEEDEEHEEHDDGTVYYAGHHAWPIHHHHPLPHQSVHYQGPDGYLSDDLDMSDDAGAPLDYVVAGMLGPSMDMDSNSSEAGSELSYESESESGSDPQSPLPGNGPAVQPQSPAPIPVAFMSMVPAGPIPPPVPNPPALPLPVEQLAAEPGGQPLAAWFEDTHPVALSNPNPTIIGPSNYGLTDFLHHWARQGRLLHGLARGRCPWPASVNNLAASEVTRIRYADLEGDRCDFQGVDWEAIGVSRAAARGRRHLTYSNYVNIADSDRWTVSATWPNPPPSPSCLRAHPMPQPNIPYVDLRRTENFFRFRCMDIRRNVNLSHFQLRNVLASTSRSRVFYPGIGAIHQFNPASGHGRPVMKLSGAPGSQISALDAGHGFLVAGSFHGEYIIRHLDSPTPDSACHEGVITSNLSGITNHVRVHQARTSSAPLASFASNDKVFRVLDLATETFLSQETFDFPLNCTALSPDGRLRVMVGDSLDVLITTAEPSSGSSGSYGGRPEILHRLPGHRDYGFACDWADDGWTIATAFQDKLVKIWDARWFGGEPVCTLRSEMAGVRSVKFSPVGGGRRVLVAAEEADFVNIIDAATWRAKQTVDVFGELGGVAFADGGRELIVLCCDRTRGGILQLDRCGLGVGVGDDEGESGLWDLELDEEEGDRNGDGEGEEEEAEQRGIGYGGYRYRRRRRGVQTHDWPRSVFTERSRVRESAARRRGREAAAGVDLEPF</sequence>
<evidence type="ECO:0000313" key="5">
    <source>
        <dbReference type="Proteomes" id="UP000078237"/>
    </source>
</evidence>
<feature type="region of interest" description="Disordered" evidence="2">
    <location>
        <begin position="122"/>
        <end position="165"/>
    </location>
</feature>
<dbReference type="AlphaFoldDB" id="A0A175VZV1"/>
<proteinExistence type="predicted"/>
<reference evidence="3 5" key="3">
    <citation type="submission" date="2016-01" db="EMBL/GenBank/DDBJ databases">
        <title>Madurella mycetomatis genome sequencing.</title>
        <authorList>
            <person name="Van De Sande W."/>
        </authorList>
    </citation>
    <scope>NUCLEOTIDE SEQUENCE [LARGE SCALE GENOMIC DNA]</scope>
    <source>
        <strain evidence="5">mm55</strain>
        <strain evidence="3">Mm55</strain>
    </source>
</reference>
<dbReference type="Proteomes" id="UP000078237">
    <property type="component" value="Unassembled WGS sequence"/>
</dbReference>
<dbReference type="SUPFAM" id="SSF50978">
    <property type="entry name" value="WD40 repeat-like"/>
    <property type="match status" value="1"/>
</dbReference>
<dbReference type="STRING" id="100816.A0A175VZV1"/>
<evidence type="ECO:0000256" key="2">
    <source>
        <dbReference type="SAM" id="MobiDB-lite"/>
    </source>
</evidence>
<dbReference type="PROSITE" id="PS50082">
    <property type="entry name" value="WD_REPEATS_2"/>
    <property type="match status" value="1"/>
</dbReference>
<protein>
    <submittedName>
        <fullName evidence="3">Vegetative incompatibility protein HET-E-1</fullName>
    </submittedName>
</protein>
<dbReference type="EMBL" id="LCTW02000123">
    <property type="protein sequence ID" value="KXX78368.1"/>
    <property type="molecule type" value="Genomic_DNA"/>
</dbReference>
<reference evidence="3" key="2">
    <citation type="submission" date="2015-06" db="EMBL/GenBank/DDBJ databases">
        <authorList>
            <person name="Hoefler B.C."/>
            <person name="Straight P.D."/>
        </authorList>
    </citation>
    <scope>NUCLEOTIDE SEQUENCE [LARGE SCALE GENOMIC DNA]</scope>
    <source>
        <strain evidence="3">Mm55</strain>
    </source>
</reference>
<dbReference type="VEuPathDB" id="FungiDB:MMYC01_208160"/>
<dbReference type="PANTHER" id="PTHR43991">
    <property type="entry name" value="WD REPEAT PROTEIN (AFU_ORTHOLOGUE AFUA_8G05640)-RELATED"/>
    <property type="match status" value="1"/>
</dbReference>
<dbReference type="OrthoDB" id="20669at2759"/>
<dbReference type="SMART" id="SM00320">
    <property type="entry name" value="WD40"/>
    <property type="match status" value="2"/>
</dbReference>
<keyword evidence="1" id="KW-0853">WD repeat</keyword>
<evidence type="ECO:0000313" key="4">
    <source>
        <dbReference type="EMBL" id="KXX78368.1"/>
    </source>
</evidence>
<evidence type="ECO:0000313" key="3">
    <source>
        <dbReference type="EMBL" id="KXX76987.1"/>
    </source>
</evidence>